<comment type="catalytic activity">
    <reaction evidence="6">
        <text>L-glutamate + H(+) = 4-aminobutanoate + CO2</text>
        <dbReference type="Rhea" id="RHEA:17785"/>
        <dbReference type="ChEBI" id="CHEBI:15378"/>
        <dbReference type="ChEBI" id="CHEBI:16526"/>
        <dbReference type="ChEBI" id="CHEBI:29985"/>
        <dbReference type="ChEBI" id="CHEBI:59888"/>
        <dbReference type="EC" id="4.1.1.15"/>
    </reaction>
</comment>
<dbReference type="InterPro" id="IPR015424">
    <property type="entry name" value="PyrdxlP-dep_Trfase"/>
</dbReference>
<comment type="cofactor">
    <cofactor evidence="1">
        <name>pyridoxal 5'-phosphate</name>
        <dbReference type="ChEBI" id="CHEBI:597326"/>
    </cofactor>
</comment>
<proteinExistence type="inferred from homology"/>
<keyword evidence="5 7" id="KW-0456">Lyase</keyword>
<comment type="similarity">
    <text evidence="2">Belongs to the group II decarboxylase family.</text>
</comment>
<evidence type="ECO:0000256" key="2">
    <source>
        <dbReference type="ARBA" id="ARBA00009533"/>
    </source>
</evidence>
<dbReference type="GO" id="GO:0004351">
    <property type="term" value="F:glutamate decarboxylase activity"/>
    <property type="evidence" value="ECO:0007669"/>
    <property type="project" value="UniProtKB-EC"/>
</dbReference>
<evidence type="ECO:0000256" key="5">
    <source>
        <dbReference type="ARBA" id="ARBA00023239"/>
    </source>
</evidence>
<evidence type="ECO:0000256" key="3">
    <source>
        <dbReference type="ARBA" id="ARBA00012421"/>
    </source>
</evidence>
<evidence type="ECO:0000256" key="4">
    <source>
        <dbReference type="ARBA" id="ARBA00022898"/>
    </source>
</evidence>
<dbReference type="Gene3D" id="4.10.280.50">
    <property type="match status" value="1"/>
</dbReference>
<name>J9GX67_9ZZZZ</name>
<dbReference type="InterPro" id="IPR015421">
    <property type="entry name" value="PyrdxlP-dep_Trfase_major"/>
</dbReference>
<dbReference type="PANTHER" id="PTHR43321">
    <property type="entry name" value="GLUTAMATE DECARBOXYLASE"/>
    <property type="match status" value="1"/>
</dbReference>
<dbReference type="FunFam" id="3.90.1150.160:FF:000003">
    <property type="entry name" value="Glutamate decarboxylase"/>
    <property type="match status" value="1"/>
</dbReference>
<dbReference type="Gene3D" id="3.40.640.10">
    <property type="entry name" value="Type I PLP-dependent aspartate aminotransferase-like (Major domain)"/>
    <property type="match status" value="1"/>
</dbReference>
<protein>
    <recommendedName>
        <fullName evidence="3">glutamate decarboxylase</fullName>
        <ecNumber evidence="3">4.1.1.15</ecNumber>
    </recommendedName>
</protein>
<sequence length="485" mass="55444">MKESNCNLRNGDAKTAVFGSNEMLQPAPKDRIPLEPTTPQIAYQMVKDETFAQTQPRLNLATFVTTYMDEYATRLMNEAISINYIDETEYPRIAVMNAKCINIMANLWNTPEQNPWKTGALAIGSSEACMLGGVAAWLRWKEKRQAQGKPTDKPNFVISTGFQVVWEKFAQLWQIEMRTVPLTLEKTTLDPQEALKLCDENTICIVPIEGVTWTGLNDDVEALDQALDEFNARTGYDIPIHVDAATGGFILPFLQPELKWDFRLKWVLSISTSGHKYGLVYPGLGWVVWKDKQYLPESMSFSVNYLGANITQVGLNFSRPAAQILGQYYQFIRLGFKGYQSIQYNCMEIARYLHTEIGKMKPFVNYSPEVVNPLFVWYLKPEYAQTAHWTLYDLQAKLQQGGWMVPAYTLPEHIQDYVVMRLVVRQGFSRDMADMLLNDIRSAVEELEKLDYPTPTRMAQDKNLPVKGTVFTHNAFCKQPHKHKA</sequence>
<dbReference type="InterPro" id="IPR002129">
    <property type="entry name" value="PyrdxlP-dep_de-COase"/>
</dbReference>
<dbReference type="NCBIfam" id="TIGR01788">
    <property type="entry name" value="Glu-decarb-GAD"/>
    <property type="match status" value="1"/>
</dbReference>
<dbReference type="PANTHER" id="PTHR43321:SF3">
    <property type="entry name" value="GLUTAMATE DECARBOXYLASE"/>
    <property type="match status" value="1"/>
</dbReference>
<dbReference type="GO" id="GO:0006538">
    <property type="term" value="P:L-glutamate catabolic process"/>
    <property type="evidence" value="ECO:0007669"/>
    <property type="project" value="TreeGrafter"/>
</dbReference>
<dbReference type="EC" id="4.1.1.15" evidence="3"/>
<keyword evidence="4" id="KW-0663">Pyridoxal phosphate</keyword>
<evidence type="ECO:0000256" key="1">
    <source>
        <dbReference type="ARBA" id="ARBA00001933"/>
    </source>
</evidence>
<dbReference type="GO" id="GO:0030170">
    <property type="term" value="F:pyridoxal phosphate binding"/>
    <property type="evidence" value="ECO:0007669"/>
    <property type="project" value="InterPro"/>
</dbReference>
<dbReference type="FunFam" id="3.40.640.10:FF:000017">
    <property type="entry name" value="Glutamate decarboxylase"/>
    <property type="match status" value="1"/>
</dbReference>
<evidence type="ECO:0000256" key="6">
    <source>
        <dbReference type="ARBA" id="ARBA00048868"/>
    </source>
</evidence>
<organism evidence="7">
    <name type="scientific">gut metagenome</name>
    <dbReference type="NCBI Taxonomy" id="749906"/>
    <lineage>
        <taxon>unclassified sequences</taxon>
        <taxon>metagenomes</taxon>
        <taxon>organismal metagenomes</taxon>
    </lineage>
</organism>
<dbReference type="Pfam" id="PF00282">
    <property type="entry name" value="Pyridoxal_deC"/>
    <property type="match status" value="1"/>
</dbReference>
<dbReference type="EMBL" id="AMCI01001515">
    <property type="protein sequence ID" value="EJX05295.1"/>
    <property type="molecule type" value="Genomic_DNA"/>
</dbReference>
<reference evidence="7" key="1">
    <citation type="journal article" date="2012" name="PLoS ONE">
        <title>Gene sets for utilization of primary and secondary nutrition supplies in the distal gut of endangered iberian lynx.</title>
        <authorList>
            <person name="Alcaide M."/>
            <person name="Messina E."/>
            <person name="Richter M."/>
            <person name="Bargiela R."/>
            <person name="Peplies J."/>
            <person name="Huws S.A."/>
            <person name="Newbold C.J."/>
            <person name="Golyshin P.N."/>
            <person name="Simon M.A."/>
            <person name="Lopez G."/>
            <person name="Yakimov M.M."/>
            <person name="Ferrer M."/>
        </authorList>
    </citation>
    <scope>NUCLEOTIDE SEQUENCE</scope>
</reference>
<gene>
    <name evidence="7" type="ORF">EVA_06591</name>
</gene>
<dbReference type="GO" id="GO:0005829">
    <property type="term" value="C:cytosol"/>
    <property type="evidence" value="ECO:0007669"/>
    <property type="project" value="TreeGrafter"/>
</dbReference>
<dbReference type="InterPro" id="IPR010107">
    <property type="entry name" value="Glutamate_decarboxylase"/>
</dbReference>
<dbReference type="Gene3D" id="3.90.1150.160">
    <property type="match status" value="1"/>
</dbReference>
<accession>J9GX67</accession>
<evidence type="ECO:0000313" key="7">
    <source>
        <dbReference type="EMBL" id="EJX05295.1"/>
    </source>
</evidence>
<dbReference type="CDD" id="cd06450">
    <property type="entry name" value="DOPA_deC_like"/>
    <property type="match status" value="1"/>
</dbReference>
<dbReference type="AlphaFoldDB" id="J9GX67"/>
<comment type="caution">
    <text evidence="7">The sequence shown here is derived from an EMBL/GenBank/DDBJ whole genome shotgun (WGS) entry which is preliminary data.</text>
</comment>
<dbReference type="SUPFAM" id="SSF53383">
    <property type="entry name" value="PLP-dependent transferases"/>
    <property type="match status" value="1"/>
</dbReference>